<name>A0ABM1SK50_LIMPO</name>
<evidence type="ECO:0000256" key="8">
    <source>
        <dbReference type="ARBA" id="ARBA00022707"/>
    </source>
</evidence>
<dbReference type="SUPFAM" id="SSF47473">
    <property type="entry name" value="EF-hand"/>
    <property type="match status" value="1"/>
</dbReference>
<keyword evidence="9" id="KW-0479">Metal-binding</keyword>
<dbReference type="PROSITE" id="PS00018">
    <property type="entry name" value="EF_HAND_1"/>
    <property type="match status" value="2"/>
</dbReference>
<evidence type="ECO:0000256" key="10">
    <source>
        <dbReference type="ARBA" id="ARBA00022737"/>
    </source>
</evidence>
<evidence type="ECO:0000256" key="16">
    <source>
        <dbReference type="ARBA" id="ARBA00038164"/>
    </source>
</evidence>
<evidence type="ECO:0000256" key="12">
    <source>
        <dbReference type="ARBA" id="ARBA00022927"/>
    </source>
</evidence>
<proteinExistence type="inferred from homology"/>
<evidence type="ECO:0000256" key="15">
    <source>
        <dbReference type="ARBA" id="ARBA00023288"/>
    </source>
</evidence>
<reference evidence="19" key="1">
    <citation type="submission" date="2025-08" db="UniProtKB">
        <authorList>
            <consortium name="RefSeq"/>
        </authorList>
    </citation>
    <scope>IDENTIFICATION</scope>
    <source>
        <tissue evidence="19">Muscle</tissue>
    </source>
</reference>
<dbReference type="InterPro" id="IPR011992">
    <property type="entry name" value="EF-hand-dom_pair"/>
</dbReference>
<keyword evidence="5" id="KW-1003">Cell membrane</keyword>
<evidence type="ECO:0000256" key="1">
    <source>
        <dbReference type="ARBA" id="ARBA00004123"/>
    </source>
</evidence>
<gene>
    <name evidence="19" type="primary">LOC106461359</name>
</gene>
<sequence length="188" mass="21861">MENSALDMCVCLCTDLFFSPVTKSQITRLHSRFTILDKGKTGNLRREDFMQIPELSINPLGDRIVQAFFSEALDDMINLRQFIRVLSKFQRTKENEEDNKLNSREEKLKFAFRMYDTDNDKKISRGELLVVLNMLVGSNTPEEQLASIADRTIIEADMDGDRMISFEEFCTSLERTDVEEKMSIRFPH</sequence>
<dbReference type="CDD" id="cd00051">
    <property type="entry name" value="EFh"/>
    <property type="match status" value="1"/>
</dbReference>
<dbReference type="SMART" id="SM00054">
    <property type="entry name" value="EFh"/>
    <property type="match status" value="2"/>
</dbReference>
<keyword evidence="18" id="KW-1185">Reference proteome</keyword>
<keyword evidence="11" id="KW-0106">Calcium</keyword>
<dbReference type="InterPro" id="IPR018247">
    <property type="entry name" value="EF_Hand_1_Ca_BS"/>
</dbReference>
<dbReference type="InterPro" id="IPR002048">
    <property type="entry name" value="EF_hand_dom"/>
</dbReference>
<evidence type="ECO:0000313" key="18">
    <source>
        <dbReference type="Proteomes" id="UP000694941"/>
    </source>
</evidence>
<dbReference type="Gene3D" id="1.10.238.10">
    <property type="entry name" value="EF-hand"/>
    <property type="match status" value="1"/>
</dbReference>
<feature type="domain" description="EF-hand" evidence="17">
    <location>
        <begin position="103"/>
        <end position="138"/>
    </location>
</feature>
<protein>
    <submittedName>
        <fullName evidence="19">Calcineurin B homologous protein 1-like</fullName>
    </submittedName>
</protein>
<evidence type="ECO:0000259" key="17">
    <source>
        <dbReference type="PROSITE" id="PS50222"/>
    </source>
</evidence>
<keyword evidence="6" id="KW-0963">Cytoplasm</keyword>
<evidence type="ECO:0000256" key="6">
    <source>
        <dbReference type="ARBA" id="ARBA00022490"/>
    </source>
</evidence>
<dbReference type="InterPro" id="IPR051875">
    <property type="entry name" value="Calcineurin_B_homologous"/>
</dbReference>
<dbReference type="GeneID" id="106461359"/>
<evidence type="ECO:0000256" key="7">
    <source>
        <dbReference type="ARBA" id="ARBA00022553"/>
    </source>
</evidence>
<keyword evidence="14" id="KW-0539">Nucleus</keyword>
<evidence type="ECO:0000256" key="4">
    <source>
        <dbReference type="ARBA" id="ARBA00022448"/>
    </source>
</evidence>
<dbReference type="PANTHER" id="PTHR46002">
    <property type="entry name" value="EG:114D9.1 PROTEIN-RELATED"/>
    <property type="match status" value="1"/>
</dbReference>
<feature type="domain" description="EF-hand" evidence="17">
    <location>
        <begin position="144"/>
        <end position="179"/>
    </location>
</feature>
<dbReference type="Pfam" id="PF13499">
    <property type="entry name" value="EF-hand_7"/>
    <property type="match status" value="1"/>
</dbReference>
<keyword evidence="12" id="KW-0653">Protein transport</keyword>
<evidence type="ECO:0000256" key="2">
    <source>
        <dbReference type="ARBA" id="ARBA00004236"/>
    </source>
</evidence>
<keyword evidence="8" id="KW-0519">Myristate</keyword>
<evidence type="ECO:0000256" key="5">
    <source>
        <dbReference type="ARBA" id="ARBA00022475"/>
    </source>
</evidence>
<keyword evidence="10" id="KW-0677">Repeat</keyword>
<accession>A0ABM1SK50</accession>
<comment type="similarity">
    <text evidence="16">Belongs to the calcineurin regulatory subunit family. CHP subfamily.</text>
</comment>
<dbReference type="RefSeq" id="XP_022244006.1">
    <property type="nucleotide sequence ID" value="XM_022388298.1"/>
</dbReference>
<dbReference type="PROSITE" id="PS50222">
    <property type="entry name" value="EF_HAND_2"/>
    <property type="match status" value="2"/>
</dbReference>
<evidence type="ECO:0000256" key="9">
    <source>
        <dbReference type="ARBA" id="ARBA00022723"/>
    </source>
</evidence>
<dbReference type="Proteomes" id="UP000694941">
    <property type="component" value="Unplaced"/>
</dbReference>
<evidence type="ECO:0000313" key="19">
    <source>
        <dbReference type="RefSeq" id="XP_022244006.1"/>
    </source>
</evidence>
<evidence type="ECO:0000256" key="14">
    <source>
        <dbReference type="ARBA" id="ARBA00023242"/>
    </source>
</evidence>
<keyword evidence="13" id="KW-0472">Membrane</keyword>
<comment type="subcellular location">
    <subcellularLocation>
        <location evidence="2">Cell membrane</location>
    </subcellularLocation>
    <subcellularLocation>
        <location evidence="3">Cytoplasm</location>
    </subcellularLocation>
    <subcellularLocation>
        <location evidence="1">Nucleus</location>
    </subcellularLocation>
</comment>
<keyword evidence="15" id="KW-0449">Lipoprotein</keyword>
<evidence type="ECO:0000256" key="11">
    <source>
        <dbReference type="ARBA" id="ARBA00022837"/>
    </source>
</evidence>
<organism evidence="18 19">
    <name type="scientific">Limulus polyphemus</name>
    <name type="common">Atlantic horseshoe crab</name>
    <dbReference type="NCBI Taxonomy" id="6850"/>
    <lineage>
        <taxon>Eukaryota</taxon>
        <taxon>Metazoa</taxon>
        <taxon>Ecdysozoa</taxon>
        <taxon>Arthropoda</taxon>
        <taxon>Chelicerata</taxon>
        <taxon>Merostomata</taxon>
        <taxon>Xiphosura</taxon>
        <taxon>Limulidae</taxon>
        <taxon>Limulus</taxon>
    </lineage>
</organism>
<keyword evidence="4" id="KW-0813">Transport</keyword>
<evidence type="ECO:0000256" key="3">
    <source>
        <dbReference type="ARBA" id="ARBA00004496"/>
    </source>
</evidence>
<keyword evidence="7" id="KW-0597">Phosphoprotein</keyword>
<evidence type="ECO:0000256" key="13">
    <source>
        <dbReference type="ARBA" id="ARBA00023136"/>
    </source>
</evidence>